<evidence type="ECO:0000313" key="5">
    <source>
        <dbReference type="Proteomes" id="UP000184342"/>
    </source>
</evidence>
<dbReference type="RefSeq" id="WP_073992433.1">
    <property type="nucleotide sequence ID" value="NZ_FQYT01000002.1"/>
</dbReference>
<dbReference type="PANTHER" id="PTHR43080">
    <property type="entry name" value="CBS DOMAIN-CONTAINING PROTEIN CBSX3, MITOCHONDRIAL"/>
    <property type="match status" value="1"/>
</dbReference>
<dbReference type="STRING" id="1122934.SAMN02745691_00131"/>
<dbReference type="Gene3D" id="3.10.580.10">
    <property type="entry name" value="CBS-domain"/>
    <property type="match status" value="1"/>
</dbReference>
<evidence type="ECO:0000256" key="1">
    <source>
        <dbReference type="ARBA" id="ARBA00023122"/>
    </source>
</evidence>
<feature type="domain" description="CBS" evidence="3">
    <location>
        <begin position="77"/>
        <end position="139"/>
    </location>
</feature>
<keyword evidence="1 2" id="KW-0129">CBS domain</keyword>
<dbReference type="InterPro" id="IPR000644">
    <property type="entry name" value="CBS_dom"/>
</dbReference>
<dbReference type="SMART" id="SM00116">
    <property type="entry name" value="CBS"/>
    <property type="match status" value="2"/>
</dbReference>
<dbReference type="Pfam" id="PF00571">
    <property type="entry name" value="CBS"/>
    <property type="match status" value="2"/>
</dbReference>
<dbReference type="InterPro" id="IPR051257">
    <property type="entry name" value="Diverse_CBS-Domain"/>
</dbReference>
<evidence type="ECO:0000259" key="3">
    <source>
        <dbReference type="PROSITE" id="PS51371"/>
    </source>
</evidence>
<dbReference type="PROSITE" id="PS51371">
    <property type="entry name" value="CBS"/>
    <property type="match status" value="2"/>
</dbReference>
<gene>
    <name evidence="4" type="ORF">SAMN02745691_00131</name>
</gene>
<proteinExistence type="predicted"/>
<dbReference type="AlphaFoldDB" id="A0A1M6ACS3"/>
<evidence type="ECO:0000313" key="4">
    <source>
        <dbReference type="EMBL" id="SHI34178.1"/>
    </source>
</evidence>
<reference evidence="4 5" key="1">
    <citation type="submission" date="2016-11" db="EMBL/GenBank/DDBJ databases">
        <authorList>
            <person name="Jaros S."/>
            <person name="Januszkiewicz K."/>
            <person name="Wedrychowicz H."/>
        </authorList>
    </citation>
    <scope>NUCLEOTIDE SEQUENCE [LARGE SCALE GENOMIC DNA]</scope>
    <source>
        <strain evidence="4 5">DSM 15970</strain>
    </source>
</reference>
<dbReference type="PANTHER" id="PTHR43080:SF2">
    <property type="entry name" value="CBS DOMAIN-CONTAINING PROTEIN"/>
    <property type="match status" value="1"/>
</dbReference>
<dbReference type="EMBL" id="FQYT01000002">
    <property type="protein sequence ID" value="SHI34178.1"/>
    <property type="molecule type" value="Genomic_DNA"/>
</dbReference>
<dbReference type="InterPro" id="IPR046342">
    <property type="entry name" value="CBS_dom_sf"/>
</dbReference>
<dbReference type="OrthoDB" id="384703at2"/>
<keyword evidence="5" id="KW-1185">Reference proteome</keyword>
<dbReference type="Proteomes" id="UP000184342">
    <property type="component" value="Unassembled WGS sequence"/>
</dbReference>
<evidence type="ECO:0000256" key="2">
    <source>
        <dbReference type="PROSITE-ProRule" id="PRU00703"/>
    </source>
</evidence>
<sequence>MNVLFFLKPKSEVDYIFNTDTVKEALMVMAKRNYTAVPIINRMGKLAGTITDRDIVQYMQENSSLCLNDIQDMPIRMIKRNRDNIPVNANANIEDMMSKALNQNFVPVVDDDNKFIGIVTRKDIMEQWNNKYIQNRFAMG</sequence>
<organism evidence="4 5">
    <name type="scientific">Parasporobacterium paucivorans DSM 15970</name>
    <dbReference type="NCBI Taxonomy" id="1122934"/>
    <lineage>
        <taxon>Bacteria</taxon>
        <taxon>Bacillati</taxon>
        <taxon>Bacillota</taxon>
        <taxon>Clostridia</taxon>
        <taxon>Lachnospirales</taxon>
        <taxon>Lachnospiraceae</taxon>
        <taxon>Parasporobacterium</taxon>
    </lineage>
</organism>
<dbReference type="SUPFAM" id="SSF54631">
    <property type="entry name" value="CBS-domain pair"/>
    <property type="match status" value="1"/>
</dbReference>
<name>A0A1M6ACS3_9FIRM</name>
<accession>A0A1M6ACS3</accession>
<protein>
    <submittedName>
        <fullName evidence="4">CBS domain-containing protein</fullName>
    </submittedName>
</protein>
<feature type="domain" description="CBS" evidence="3">
    <location>
        <begin position="7"/>
        <end position="65"/>
    </location>
</feature>